<gene>
    <name evidence="1" type="ORF">MKW98_022366</name>
</gene>
<comment type="caution">
    <text evidence="1">The sequence shown here is derived from an EMBL/GenBank/DDBJ whole genome shotgun (WGS) entry which is preliminary data.</text>
</comment>
<sequence length="195" mass="22616">MTYIRVASIYEENGVSGFRYIIRDCHGTPMVSYFEYVDTNEIGPVSEFYPRDEGCGQKFRTCRKTYIKYVTMVSTSCEVAFAVHDCYVGEICRERINGKPDDKVIDVSVRIIEKLSRRRHRDPQENHIYFHIFPNEDERSLNSAACLVGLEASGRESKLEFLFYEGLQKMPLGSGFVELMKHLHEDVSYESVFHP</sequence>
<organism evidence="1 2">
    <name type="scientific">Papaver atlanticum</name>
    <dbReference type="NCBI Taxonomy" id="357466"/>
    <lineage>
        <taxon>Eukaryota</taxon>
        <taxon>Viridiplantae</taxon>
        <taxon>Streptophyta</taxon>
        <taxon>Embryophyta</taxon>
        <taxon>Tracheophyta</taxon>
        <taxon>Spermatophyta</taxon>
        <taxon>Magnoliopsida</taxon>
        <taxon>Ranunculales</taxon>
        <taxon>Papaveraceae</taxon>
        <taxon>Papaveroideae</taxon>
        <taxon>Papaver</taxon>
    </lineage>
</organism>
<dbReference type="EMBL" id="JAJJMB010009159">
    <property type="protein sequence ID" value="KAI3915408.1"/>
    <property type="molecule type" value="Genomic_DNA"/>
</dbReference>
<proteinExistence type="predicted"/>
<dbReference type="AlphaFoldDB" id="A0AAD4XIE0"/>
<reference evidence="1" key="1">
    <citation type="submission" date="2022-04" db="EMBL/GenBank/DDBJ databases">
        <title>A functionally conserved STORR gene fusion in Papaver species that diverged 16.8 million years ago.</title>
        <authorList>
            <person name="Catania T."/>
        </authorList>
    </citation>
    <scope>NUCLEOTIDE SEQUENCE</scope>
    <source>
        <strain evidence="1">S-188037</strain>
    </source>
</reference>
<accession>A0AAD4XIE0</accession>
<name>A0AAD4XIE0_9MAGN</name>
<protein>
    <submittedName>
        <fullName evidence="1">Uncharacterized protein</fullName>
    </submittedName>
</protein>
<evidence type="ECO:0000313" key="1">
    <source>
        <dbReference type="EMBL" id="KAI3915408.1"/>
    </source>
</evidence>
<keyword evidence="2" id="KW-1185">Reference proteome</keyword>
<evidence type="ECO:0000313" key="2">
    <source>
        <dbReference type="Proteomes" id="UP001202328"/>
    </source>
</evidence>
<dbReference type="Proteomes" id="UP001202328">
    <property type="component" value="Unassembled WGS sequence"/>
</dbReference>